<feature type="region of interest" description="Disordered" evidence="1">
    <location>
        <begin position="264"/>
        <end position="292"/>
    </location>
</feature>
<dbReference type="EMBL" id="JBFSSG010000001">
    <property type="protein sequence ID" value="MEZ8719514.1"/>
    <property type="molecule type" value="Genomic_DNA"/>
</dbReference>
<gene>
    <name evidence="2" type="ORF">AB6D66_00450</name>
</gene>
<dbReference type="RefSeq" id="WP_269337272.1">
    <property type="nucleotide sequence ID" value="NZ_JBFSSG010000001.1"/>
</dbReference>
<evidence type="ECO:0000313" key="2">
    <source>
        <dbReference type="EMBL" id="MEZ8719514.1"/>
    </source>
</evidence>
<keyword evidence="3" id="KW-1185">Reference proteome</keyword>
<name>A0ABV4MQU6_9VIBR</name>
<accession>A0ABV4MQU6</accession>
<sequence length="292" mass="32441">MQNYLQALYQGQDDYMRIISENNFSHLNFDVEASIVMRLISNSFTSRVPLTKTSPQSISHALFNAGALGVSLSPALDHAMLVGELTVTGEAICKLHLTYKGLLYLCSEAGAISHVTTWVIRQADKVRMSNDITSKPQVDIPDLFGDRGPVVGSLCTICTPNGDYLTTLMKTVELNQIALLSGNDAWYGAFADEFRKKQVLKRALHTMASAHHGRLQKAAKFLTDSDLDLYERTERKAMMTQPKQFQPKQNAMTRSEALFLRREAPSTCEQEAESTPAETVQPQAQGTGLYFK</sequence>
<organism evidence="2 3">
    <name type="scientific">Vibrio pomeroyi</name>
    <dbReference type="NCBI Taxonomy" id="198832"/>
    <lineage>
        <taxon>Bacteria</taxon>
        <taxon>Pseudomonadati</taxon>
        <taxon>Pseudomonadota</taxon>
        <taxon>Gammaproteobacteria</taxon>
        <taxon>Vibrionales</taxon>
        <taxon>Vibrionaceae</taxon>
        <taxon>Vibrio</taxon>
    </lineage>
</organism>
<feature type="compositionally biased region" description="Polar residues" evidence="1">
    <location>
        <begin position="276"/>
        <end position="286"/>
    </location>
</feature>
<evidence type="ECO:0000256" key="1">
    <source>
        <dbReference type="SAM" id="MobiDB-lite"/>
    </source>
</evidence>
<evidence type="ECO:0000313" key="3">
    <source>
        <dbReference type="Proteomes" id="UP001570071"/>
    </source>
</evidence>
<dbReference type="Proteomes" id="UP001570071">
    <property type="component" value="Unassembled WGS sequence"/>
</dbReference>
<comment type="caution">
    <text evidence="2">The sequence shown here is derived from an EMBL/GenBank/DDBJ whole genome shotgun (WGS) entry which is preliminary data.</text>
</comment>
<proteinExistence type="predicted"/>
<reference evidence="2 3" key="1">
    <citation type="journal article" date="2024" name="ISME J.">
        <title>Tailless and filamentous prophages are predominant in marine Vibrio.</title>
        <authorList>
            <person name="Steensen K."/>
            <person name="Seneca J."/>
            <person name="Bartlau N."/>
            <person name="Yu X.A."/>
            <person name="Hussain F.A."/>
            <person name="Polz M.F."/>
        </authorList>
    </citation>
    <scope>NUCLEOTIDE SEQUENCE [LARGE SCALE GENOMIC DNA]</scope>
    <source>
        <strain evidence="2 3">10N.239.312.F12</strain>
    </source>
</reference>
<protein>
    <submittedName>
        <fullName evidence="2">Recombinase RecT</fullName>
    </submittedName>
</protein>